<evidence type="ECO:0000256" key="3">
    <source>
        <dbReference type="ARBA" id="ARBA00038157"/>
    </source>
</evidence>
<dbReference type="InterPro" id="IPR050523">
    <property type="entry name" value="AKR_Detox_Biosynth"/>
</dbReference>
<dbReference type="EMBL" id="MUNK01000065">
    <property type="protein sequence ID" value="OTA34047.1"/>
    <property type="molecule type" value="Genomic_DNA"/>
</dbReference>
<reference evidence="5 6" key="1">
    <citation type="submission" date="2017-01" db="EMBL/GenBank/DDBJ databases">
        <title>The recent genome duplication of the halophilic yeast Hortaea werneckii: insights from long-read sequencing.</title>
        <authorList>
            <person name="Sinha S."/>
            <person name="Flibotte S."/>
            <person name="Neira M."/>
            <person name="Lenassi M."/>
            <person name="Gostincar C."/>
            <person name="Stajich J.E."/>
            <person name="Nislow C.E."/>
        </authorList>
    </citation>
    <scope>NUCLEOTIDE SEQUENCE [LARGE SCALE GENOMIC DNA]</scope>
    <source>
        <strain evidence="5 6">EXF-2000</strain>
    </source>
</reference>
<gene>
    <name evidence="5" type="ORF">BTJ68_05929</name>
</gene>
<keyword evidence="2" id="KW-0560">Oxidoreductase</keyword>
<dbReference type="InParanoid" id="A0A1Z5TDB9"/>
<evidence type="ECO:0000313" key="6">
    <source>
        <dbReference type="Proteomes" id="UP000194280"/>
    </source>
</evidence>
<dbReference type="Pfam" id="PF00248">
    <property type="entry name" value="Aldo_ket_red"/>
    <property type="match status" value="1"/>
</dbReference>
<dbReference type="STRING" id="1157616.A0A1Z5TDB9"/>
<dbReference type="Gene3D" id="3.20.20.100">
    <property type="entry name" value="NADP-dependent oxidoreductase domain"/>
    <property type="match status" value="1"/>
</dbReference>
<name>A0A1Z5TDB9_HORWE</name>
<evidence type="ECO:0000256" key="1">
    <source>
        <dbReference type="ARBA" id="ARBA00022857"/>
    </source>
</evidence>
<sequence length="392" mass="44803">MLLRVGSPSIMATMRHESRLGRHRQPAPNAAIRVSPLCLGCMTFGDKQQERYGEMTKQAAFDMMDEYYKQGGNFLDTANGYQLGQSEEWVGEWMRSRNCRDDIVLATKYSTPWRQEPNAIKSNFVGNNQKSMKLSIEDSLKKLQTTYIDLFYVHWWDFTTTIPEVMHSLNDLVVAGKVLYLGISDTPAWVVTKANQYARDHGLRQFSVYQGMWSAAMRDIERDIIPMARDEGMALCPYGVLNQGRFQTQEGFRQREQNKPGRKFIPTSEHDKNVSLHLEKIAKKKGCGLLDIALQYCMQKTPYVFPIVGGRKLEHIQGNIGSLSVRMEDEDINEVEEGYHFDPGFPHTFLSGTMFKGADEKPRGADGPEDVWLLNGMGPFDWHPRQDTVRPT</sequence>
<evidence type="ECO:0000256" key="2">
    <source>
        <dbReference type="ARBA" id="ARBA00023002"/>
    </source>
</evidence>
<comment type="caution">
    <text evidence="5">The sequence shown here is derived from an EMBL/GenBank/DDBJ whole genome shotgun (WGS) entry which is preliminary data.</text>
</comment>
<evidence type="ECO:0000259" key="4">
    <source>
        <dbReference type="Pfam" id="PF00248"/>
    </source>
</evidence>
<organism evidence="5 6">
    <name type="scientific">Hortaea werneckii EXF-2000</name>
    <dbReference type="NCBI Taxonomy" id="1157616"/>
    <lineage>
        <taxon>Eukaryota</taxon>
        <taxon>Fungi</taxon>
        <taxon>Dikarya</taxon>
        <taxon>Ascomycota</taxon>
        <taxon>Pezizomycotina</taxon>
        <taxon>Dothideomycetes</taxon>
        <taxon>Dothideomycetidae</taxon>
        <taxon>Mycosphaerellales</taxon>
        <taxon>Teratosphaeriaceae</taxon>
        <taxon>Hortaea</taxon>
    </lineage>
</organism>
<dbReference type="PANTHER" id="PTHR43364:SF7">
    <property type="entry name" value="NADP-DEPENDENT OXIDOREDUCTASE DOMAIN-CONTAINING PROTEIN-RELATED"/>
    <property type="match status" value="1"/>
</dbReference>
<accession>A0A1Z5TDB9</accession>
<keyword evidence="1" id="KW-0521">NADP</keyword>
<dbReference type="Proteomes" id="UP000194280">
    <property type="component" value="Unassembled WGS sequence"/>
</dbReference>
<dbReference type="SUPFAM" id="SSF51430">
    <property type="entry name" value="NAD(P)-linked oxidoreductase"/>
    <property type="match status" value="1"/>
</dbReference>
<protein>
    <submittedName>
        <fullName evidence="5">Norsolorinic acid reductase B</fullName>
    </submittedName>
</protein>
<dbReference type="PANTHER" id="PTHR43364">
    <property type="entry name" value="NADH-SPECIFIC METHYLGLYOXAL REDUCTASE-RELATED"/>
    <property type="match status" value="1"/>
</dbReference>
<keyword evidence="6" id="KW-1185">Reference proteome</keyword>
<dbReference type="AlphaFoldDB" id="A0A1Z5TDB9"/>
<feature type="domain" description="NADP-dependent oxidoreductase" evidence="4">
    <location>
        <begin position="36"/>
        <end position="337"/>
    </location>
</feature>
<dbReference type="InterPro" id="IPR023210">
    <property type="entry name" value="NADP_OxRdtase_dom"/>
</dbReference>
<proteinExistence type="inferred from homology"/>
<dbReference type="InterPro" id="IPR036812">
    <property type="entry name" value="NAD(P)_OxRdtase_dom_sf"/>
</dbReference>
<dbReference type="VEuPathDB" id="FungiDB:BTJ68_05929"/>
<dbReference type="GO" id="GO:0016491">
    <property type="term" value="F:oxidoreductase activity"/>
    <property type="evidence" value="ECO:0007669"/>
    <property type="project" value="UniProtKB-KW"/>
</dbReference>
<dbReference type="OrthoDB" id="48988at2759"/>
<comment type="similarity">
    <text evidence="3">Belongs to the aldo/keto reductase family. Aldo/keto reductase 2 subfamily.</text>
</comment>
<evidence type="ECO:0000313" key="5">
    <source>
        <dbReference type="EMBL" id="OTA34047.1"/>
    </source>
</evidence>